<dbReference type="AlphaFoldDB" id="S7VD70"/>
<evidence type="ECO:0000256" key="12">
    <source>
        <dbReference type="ARBA" id="ARBA00076160"/>
    </source>
</evidence>
<dbReference type="OrthoDB" id="9805933at2"/>
<keyword evidence="4 13" id="KW-0963">Cytoplasm</keyword>
<dbReference type="SUPFAM" id="SSF111337">
    <property type="entry name" value="QueA-like"/>
    <property type="match status" value="1"/>
</dbReference>
<proteinExistence type="inferred from homology"/>
<dbReference type="NCBIfam" id="NF001140">
    <property type="entry name" value="PRK00147.1"/>
    <property type="match status" value="1"/>
</dbReference>
<evidence type="ECO:0000256" key="3">
    <source>
        <dbReference type="ARBA" id="ARBA00011245"/>
    </source>
</evidence>
<comment type="catalytic activity">
    <reaction evidence="8 13">
        <text>7-aminomethyl-7-carbaguanosine(34) in tRNA + S-adenosyl-L-methionine = epoxyqueuosine(34) in tRNA + adenine + L-methionine + 2 H(+)</text>
        <dbReference type="Rhea" id="RHEA:32155"/>
        <dbReference type="Rhea" id="RHEA-COMP:10342"/>
        <dbReference type="Rhea" id="RHEA-COMP:18582"/>
        <dbReference type="ChEBI" id="CHEBI:15378"/>
        <dbReference type="ChEBI" id="CHEBI:16708"/>
        <dbReference type="ChEBI" id="CHEBI:57844"/>
        <dbReference type="ChEBI" id="CHEBI:59789"/>
        <dbReference type="ChEBI" id="CHEBI:82833"/>
        <dbReference type="ChEBI" id="CHEBI:194443"/>
        <dbReference type="EC" id="2.4.99.17"/>
    </reaction>
</comment>
<dbReference type="PANTHER" id="PTHR30307">
    <property type="entry name" value="S-ADENOSYLMETHIONINE:TRNA RIBOSYLTRANSFERASE-ISOMERASE"/>
    <property type="match status" value="1"/>
</dbReference>
<evidence type="ECO:0000256" key="14">
    <source>
        <dbReference type="SAM" id="MobiDB-lite"/>
    </source>
</evidence>
<dbReference type="GO" id="GO:0051075">
    <property type="term" value="F:S-adenosylmethionine:tRNA ribosyltransferase-isomerase activity"/>
    <property type="evidence" value="ECO:0007669"/>
    <property type="project" value="UniProtKB-EC"/>
</dbReference>
<keyword evidence="6 13" id="KW-0949">S-adenosyl-L-methionine</keyword>
<dbReference type="Pfam" id="PF02547">
    <property type="entry name" value="Queuosine_synth"/>
    <property type="match status" value="1"/>
</dbReference>
<evidence type="ECO:0000313" key="15">
    <source>
        <dbReference type="EMBL" id="EPR44644.1"/>
    </source>
</evidence>
<evidence type="ECO:0000256" key="9">
    <source>
        <dbReference type="ARBA" id="ARBA00061210"/>
    </source>
</evidence>
<evidence type="ECO:0000256" key="10">
    <source>
        <dbReference type="ARBA" id="ARBA00066503"/>
    </source>
</evidence>
<dbReference type="Proteomes" id="UP000014977">
    <property type="component" value="Unassembled WGS sequence"/>
</dbReference>
<reference evidence="15 16" key="1">
    <citation type="journal article" date="2013" name="Genome Announc.">
        <title>Draft genome sequences for three mercury-methylating, sulfate-reducing bacteria.</title>
        <authorList>
            <person name="Brown S.D."/>
            <person name="Hurt R.A.Jr."/>
            <person name="Gilmour C.C."/>
            <person name="Elias D.A."/>
        </authorList>
    </citation>
    <scope>NUCLEOTIDE SEQUENCE [LARGE SCALE GENOMIC DNA]</scope>
    <source>
        <strain evidence="15 16">DSM 2059</strain>
    </source>
</reference>
<keyword evidence="15" id="KW-0413">Isomerase</keyword>
<dbReference type="FunFam" id="2.40.10.240:FF:000002">
    <property type="entry name" value="S-adenosylmethionine:tRNA ribosyltransferase-isomerase"/>
    <property type="match status" value="1"/>
</dbReference>
<dbReference type="InterPro" id="IPR042119">
    <property type="entry name" value="QueA_dom2"/>
</dbReference>
<comment type="subcellular location">
    <subcellularLocation>
        <location evidence="1 13">Cytoplasm</location>
    </subcellularLocation>
</comment>
<dbReference type="PATRIC" id="fig|1121405.3.peg.340"/>
<dbReference type="EMBL" id="ATHJ01000022">
    <property type="protein sequence ID" value="EPR44644.1"/>
    <property type="molecule type" value="Genomic_DNA"/>
</dbReference>
<dbReference type="eggNOG" id="COG0809">
    <property type="taxonomic scope" value="Bacteria"/>
</dbReference>
<dbReference type="InterPro" id="IPR003699">
    <property type="entry name" value="QueA"/>
</dbReference>
<evidence type="ECO:0000313" key="16">
    <source>
        <dbReference type="Proteomes" id="UP000014977"/>
    </source>
</evidence>
<dbReference type="EC" id="2.4.99.17" evidence="10 13"/>
<dbReference type="NCBIfam" id="TIGR00113">
    <property type="entry name" value="queA"/>
    <property type="match status" value="1"/>
</dbReference>
<keyword evidence="7 13" id="KW-0671">Queuosine biosynthesis</keyword>
<evidence type="ECO:0000256" key="7">
    <source>
        <dbReference type="ARBA" id="ARBA00022785"/>
    </source>
</evidence>
<name>S7VD70_DESML</name>
<evidence type="ECO:0000256" key="11">
    <source>
        <dbReference type="ARBA" id="ARBA00069325"/>
    </source>
</evidence>
<keyword evidence="16" id="KW-1185">Reference proteome</keyword>
<dbReference type="Gene3D" id="2.40.10.240">
    <property type="entry name" value="QueA-like"/>
    <property type="match status" value="1"/>
</dbReference>
<evidence type="ECO:0000256" key="4">
    <source>
        <dbReference type="ARBA" id="ARBA00022490"/>
    </source>
</evidence>
<comment type="caution">
    <text evidence="15">The sequence shown here is derived from an EMBL/GenBank/DDBJ whole genome shotgun (WGS) entry which is preliminary data.</text>
</comment>
<comment type="function">
    <text evidence="13">Transfers and isomerizes the ribose moiety from AdoMet to the 7-aminomethyl group of 7-deazaguanine (preQ1-tRNA) to give epoxyqueuosine (oQ-tRNA).</text>
</comment>
<dbReference type="RefSeq" id="WP_020875343.1">
    <property type="nucleotide sequence ID" value="NZ_ATHJ01000022.1"/>
</dbReference>
<dbReference type="STRING" id="897.B2D07_17405"/>
<dbReference type="UniPathway" id="UPA00392"/>
<dbReference type="GO" id="GO:0008616">
    <property type="term" value="P:tRNA queuosine(34) biosynthetic process"/>
    <property type="evidence" value="ECO:0007669"/>
    <property type="project" value="UniProtKB-UniRule"/>
</dbReference>
<accession>S7VD70</accession>
<keyword evidence="5 13" id="KW-0808">Transferase</keyword>
<evidence type="ECO:0000256" key="13">
    <source>
        <dbReference type="HAMAP-Rule" id="MF_00113"/>
    </source>
</evidence>
<protein>
    <recommendedName>
        <fullName evidence="11 13">S-adenosylmethionine:tRNA ribosyltransferase-isomerase</fullName>
        <ecNumber evidence="10 13">2.4.99.17</ecNumber>
    </recommendedName>
    <alternativeName>
        <fullName evidence="12 13">Queuosine biosynthesis protein QueA</fullName>
    </alternativeName>
</protein>
<evidence type="ECO:0000256" key="2">
    <source>
        <dbReference type="ARBA" id="ARBA00004691"/>
    </source>
</evidence>
<dbReference type="FunFam" id="3.40.1780.10:FF:000001">
    <property type="entry name" value="S-adenosylmethionine:tRNA ribosyltransferase-isomerase"/>
    <property type="match status" value="1"/>
</dbReference>
<feature type="region of interest" description="Disordered" evidence="14">
    <location>
        <begin position="160"/>
        <end position="179"/>
    </location>
</feature>
<gene>
    <name evidence="13" type="primary">queA</name>
    <name evidence="15" type="ORF">dsmv_1103</name>
</gene>
<dbReference type="GO" id="GO:0005737">
    <property type="term" value="C:cytoplasm"/>
    <property type="evidence" value="ECO:0007669"/>
    <property type="project" value="UniProtKB-SubCell"/>
</dbReference>
<sequence length="360" mass="39678">MYRLKDYRYDLPQDLIAQSPSARRDASRLLCLNRGDGRIAHRVFADLPALLDPSDLLVINDTEVVPARLYGRKASGGKVEILILDPHDGRAAHAREVTRNCMLKAAKRPKPGTRIFFDQGLTAEVVDSREAVHTLRFSSPEPFESILYRIGRMPLPPYIRRNGDGEPGTAAEGGGTPDDRTHYQTVYAARKGAVAAPTAGLHFTPELLARIRERGVTVAAVTLHVGYGTFVPVRVDDIREHRMHHEAFTIPEKTAEAVNLARSEGRRVVAVGTTSVRTLEYAAGPDGRIAPGSGHCDLFIYPGYRFRAVDAVITNFHLPESTLIMLVSAFAGRENVLSAYREAVARGYRFFSYGDAMLIG</sequence>
<dbReference type="InterPro" id="IPR036100">
    <property type="entry name" value="QueA_sf"/>
</dbReference>
<evidence type="ECO:0000256" key="6">
    <source>
        <dbReference type="ARBA" id="ARBA00022691"/>
    </source>
</evidence>
<comment type="subunit">
    <text evidence="3 13">Monomer.</text>
</comment>
<organism evidence="15 16">
    <name type="scientific">Desulfococcus multivorans DSM 2059</name>
    <dbReference type="NCBI Taxonomy" id="1121405"/>
    <lineage>
        <taxon>Bacteria</taxon>
        <taxon>Pseudomonadati</taxon>
        <taxon>Thermodesulfobacteriota</taxon>
        <taxon>Desulfobacteria</taxon>
        <taxon>Desulfobacterales</taxon>
        <taxon>Desulfococcaceae</taxon>
        <taxon>Desulfococcus</taxon>
    </lineage>
</organism>
<comment type="pathway">
    <text evidence="2 13">tRNA modification; tRNA-queuosine biosynthesis.</text>
</comment>
<dbReference type="InterPro" id="IPR042118">
    <property type="entry name" value="QueA_dom1"/>
</dbReference>
<evidence type="ECO:0000256" key="8">
    <source>
        <dbReference type="ARBA" id="ARBA00052751"/>
    </source>
</evidence>
<dbReference type="HAMAP" id="MF_00113">
    <property type="entry name" value="QueA"/>
    <property type="match status" value="1"/>
</dbReference>
<evidence type="ECO:0000256" key="1">
    <source>
        <dbReference type="ARBA" id="ARBA00004496"/>
    </source>
</evidence>
<dbReference type="Gene3D" id="3.40.1780.10">
    <property type="entry name" value="QueA-like"/>
    <property type="match status" value="1"/>
</dbReference>
<dbReference type="PANTHER" id="PTHR30307:SF0">
    <property type="entry name" value="S-ADENOSYLMETHIONINE:TRNA RIBOSYLTRANSFERASE-ISOMERASE"/>
    <property type="match status" value="1"/>
</dbReference>
<comment type="similarity">
    <text evidence="9 13">Belongs to the QueA family.</text>
</comment>
<evidence type="ECO:0000256" key="5">
    <source>
        <dbReference type="ARBA" id="ARBA00022679"/>
    </source>
</evidence>